<dbReference type="EMBL" id="MU006235">
    <property type="protein sequence ID" value="KAF2821913.1"/>
    <property type="molecule type" value="Genomic_DNA"/>
</dbReference>
<feature type="region of interest" description="Disordered" evidence="1">
    <location>
        <begin position="1"/>
        <end position="31"/>
    </location>
</feature>
<dbReference type="OrthoDB" id="10559482at2759"/>
<dbReference type="AlphaFoldDB" id="A0A6A6ZMB1"/>
<name>A0A6A6ZMB1_9PLEO</name>
<sequence length="216" mass="24166">MIPCTGTQDDSSDDYESASDITLHDEDDSDSHHFQPELVSTWFDNESSRSILFPFHLIAGCSTAERAMCQYSPSVTAQEVRKTVVVKARLTVPMTTPPHHDAGPETNGAEKPATRTPVLAHRMKHDKSILALAVSAQFLFAGTQGGEILVYSLDTYERRRKLLFSSATDLIVNVWCTSFFRHLYALWPPYDIGDIFCVAYSSYYRTVYLGAQNTSI</sequence>
<proteinExistence type="predicted"/>
<gene>
    <name evidence="2" type="ORF">CC86DRAFT_470020</name>
</gene>
<organism evidence="2 3">
    <name type="scientific">Ophiobolus disseminans</name>
    <dbReference type="NCBI Taxonomy" id="1469910"/>
    <lineage>
        <taxon>Eukaryota</taxon>
        <taxon>Fungi</taxon>
        <taxon>Dikarya</taxon>
        <taxon>Ascomycota</taxon>
        <taxon>Pezizomycotina</taxon>
        <taxon>Dothideomycetes</taxon>
        <taxon>Pleosporomycetidae</taxon>
        <taxon>Pleosporales</taxon>
        <taxon>Pleosporineae</taxon>
        <taxon>Phaeosphaeriaceae</taxon>
        <taxon>Ophiobolus</taxon>
    </lineage>
</organism>
<evidence type="ECO:0000313" key="3">
    <source>
        <dbReference type="Proteomes" id="UP000799424"/>
    </source>
</evidence>
<protein>
    <recommendedName>
        <fullName evidence="4">WD40 repeat-like protein</fullName>
    </recommendedName>
</protein>
<evidence type="ECO:0000313" key="2">
    <source>
        <dbReference type="EMBL" id="KAF2821913.1"/>
    </source>
</evidence>
<accession>A0A6A6ZMB1</accession>
<evidence type="ECO:0000256" key="1">
    <source>
        <dbReference type="SAM" id="MobiDB-lite"/>
    </source>
</evidence>
<reference evidence="2" key="1">
    <citation type="journal article" date="2020" name="Stud. Mycol.">
        <title>101 Dothideomycetes genomes: a test case for predicting lifestyles and emergence of pathogens.</title>
        <authorList>
            <person name="Haridas S."/>
            <person name="Albert R."/>
            <person name="Binder M."/>
            <person name="Bloem J."/>
            <person name="Labutti K."/>
            <person name="Salamov A."/>
            <person name="Andreopoulos B."/>
            <person name="Baker S."/>
            <person name="Barry K."/>
            <person name="Bills G."/>
            <person name="Bluhm B."/>
            <person name="Cannon C."/>
            <person name="Castanera R."/>
            <person name="Culley D."/>
            <person name="Daum C."/>
            <person name="Ezra D."/>
            <person name="Gonzalez J."/>
            <person name="Henrissat B."/>
            <person name="Kuo A."/>
            <person name="Liang C."/>
            <person name="Lipzen A."/>
            <person name="Lutzoni F."/>
            <person name="Magnuson J."/>
            <person name="Mondo S."/>
            <person name="Nolan M."/>
            <person name="Ohm R."/>
            <person name="Pangilinan J."/>
            <person name="Park H.-J."/>
            <person name="Ramirez L."/>
            <person name="Alfaro M."/>
            <person name="Sun H."/>
            <person name="Tritt A."/>
            <person name="Yoshinaga Y."/>
            <person name="Zwiers L.-H."/>
            <person name="Turgeon B."/>
            <person name="Goodwin S."/>
            <person name="Spatafora J."/>
            <person name="Crous P."/>
            <person name="Grigoriev I."/>
        </authorList>
    </citation>
    <scope>NUCLEOTIDE SEQUENCE</scope>
    <source>
        <strain evidence="2">CBS 113818</strain>
    </source>
</reference>
<evidence type="ECO:0008006" key="4">
    <source>
        <dbReference type="Google" id="ProtNLM"/>
    </source>
</evidence>
<dbReference type="InterPro" id="IPR036322">
    <property type="entry name" value="WD40_repeat_dom_sf"/>
</dbReference>
<dbReference type="Proteomes" id="UP000799424">
    <property type="component" value="Unassembled WGS sequence"/>
</dbReference>
<dbReference type="SUPFAM" id="SSF50978">
    <property type="entry name" value="WD40 repeat-like"/>
    <property type="match status" value="1"/>
</dbReference>
<keyword evidence="3" id="KW-1185">Reference proteome</keyword>